<proteinExistence type="predicted"/>
<sequence>MARITRIALDFALISIKTIRPAVTRLWRGSKSYILETSMKRLVDNNLVTRAEYALHDVTENLQTKLTTLRDNQLPKEIEYLEKELQKAKEKMKNDKVC</sequence>
<gene>
    <name evidence="1" type="ORF">RR48_11784</name>
</gene>
<dbReference type="AlphaFoldDB" id="A0A194QMI3"/>
<dbReference type="InParanoid" id="A0A194QMI3"/>
<evidence type="ECO:0000313" key="1">
    <source>
        <dbReference type="EMBL" id="KPJ06737.1"/>
    </source>
</evidence>
<evidence type="ECO:0000313" key="2">
    <source>
        <dbReference type="Proteomes" id="UP000053240"/>
    </source>
</evidence>
<protein>
    <submittedName>
        <fullName evidence="1">Uncharacterized protein</fullName>
    </submittedName>
</protein>
<keyword evidence="2" id="KW-1185">Reference proteome</keyword>
<organism evidence="1 2">
    <name type="scientific">Papilio machaon</name>
    <name type="common">Old World swallowtail butterfly</name>
    <dbReference type="NCBI Taxonomy" id="76193"/>
    <lineage>
        <taxon>Eukaryota</taxon>
        <taxon>Metazoa</taxon>
        <taxon>Ecdysozoa</taxon>
        <taxon>Arthropoda</taxon>
        <taxon>Hexapoda</taxon>
        <taxon>Insecta</taxon>
        <taxon>Pterygota</taxon>
        <taxon>Neoptera</taxon>
        <taxon>Endopterygota</taxon>
        <taxon>Lepidoptera</taxon>
        <taxon>Glossata</taxon>
        <taxon>Ditrysia</taxon>
        <taxon>Papilionoidea</taxon>
        <taxon>Papilionidae</taxon>
        <taxon>Papilioninae</taxon>
        <taxon>Papilio</taxon>
    </lineage>
</organism>
<dbReference type="Proteomes" id="UP000053240">
    <property type="component" value="Unassembled WGS sequence"/>
</dbReference>
<accession>A0A194QMI3</accession>
<reference evidence="1 2" key="1">
    <citation type="journal article" date="2015" name="Nat. Commun.">
        <title>Outbred genome sequencing and CRISPR/Cas9 gene editing in butterflies.</title>
        <authorList>
            <person name="Li X."/>
            <person name="Fan D."/>
            <person name="Zhang W."/>
            <person name="Liu G."/>
            <person name="Zhang L."/>
            <person name="Zhao L."/>
            <person name="Fang X."/>
            <person name="Chen L."/>
            <person name="Dong Y."/>
            <person name="Chen Y."/>
            <person name="Ding Y."/>
            <person name="Zhao R."/>
            <person name="Feng M."/>
            <person name="Zhu Y."/>
            <person name="Feng Y."/>
            <person name="Jiang X."/>
            <person name="Zhu D."/>
            <person name="Xiang H."/>
            <person name="Feng X."/>
            <person name="Li S."/>
            <person name="Wang J."/>
            <person name="Zhang G."/>
            <person name="Kronforst M.R."/>
            <person name="Wang W."/>
        </authorList>
    </citation>
    <scope>NUCLEOTIDE SEQUENCE [LARGE SCALE GENOMIC DNA]</scope>
    <source>
        <strain evidence="1">Ya'a_city_454_Pm</strain>
        <tissue evidence="1">Whole body</tissue>
    </source>
</reference>
<name>A0A194QMI3_PAPMA</name>
<dbReference type="EMBL" id="KQ461195">
    <property type="protein sequence ID" value="KPJ06737.1"/>
    <property type="molecule type" value="Genomic_DNA"/>
</dbReference>